<feature type="domain" description="D-isomer specific 2-hydroxyacid dehydrogenase NAD-binding" evidence="2">
    <location>
        <begin position="147"/>
        <end position="328"/>
    </location>
</feature>
<dbReference type="Gene3D" id="3.40.50.720">
    <property type="entry name" value="NAD(P)-binding Rossmann-like Domain"/>
    <property type="match status" value="3"/>
</dbReference>
<keyword evidence="4" id="KW-1185">Reference proteome</keyword>
<evidence type="ECO:0000259" key="2">
    <source>
        <dbReference type="Pfam" id="PF02826"/>
    </source>
</evidence>
<keyword evidence="1" id="KW-0560">Oxidoreductase</keyword>
<dbReference type="AlphaFoldDB" id="A0A4V5NEF5"/>
<dbReference type="OrthoDB" id="9991913at2759"/>
<protein>
    <recommendedName>
        <fullName evidence="2">D-isomer specific 2-hydroxyacid dehydrogenase NAD-binding domain-containing protein</fullName>
    </recommendedName>
</protein>
<comment type="caution">
    <text evidence="3">The sequence shown here is derived from an EMBL/GenBank/DDBJ whole genome shotgun (WGS) entry which is preliminary data.</text>
</comment>
<dbReference type="PROSITE" id="PS00671">
    <property type="entry name" value="D_2_HYDROXYACID_DH_3"/>
    <property type="match status" value="1"/>
</dbReference>
<dbReference type="SUPFAM" id="SSF51735">
    <property type="entry name" value="NAD(P)-binding Rossmann-fold domains"/>
    <property type="match status" value="1"/>
</dbReference>
<dbReference type="GO" id="GO:0051287">
    <property type="term" value="F:NAD binding"/>
    <property type="evidence" value="ECO:0007669"/>
    <property type="project" value="InterPro"/>
</dbReference>
<dbReference type="Pfam" id="PF02826">
    <property type="entry name" value="2-Hacid_dh_C"/>
    <property type="match status" value="1"/>
</dbReference>
<dbReference type="GO" id="GO:0016618">
    <property type="term" value="F:hydroxypyruvate reductase [NAD(P)H] activity"/>
    <property type="evidence" value="ECO:0007669"/>
    <property type="project" value="TreeGrafter"/>
</dbReference>
<dbReference type="Proteomes" id="UP000308768">
    <property type="component" value="Unassembled WGS sequence"/>
</dbReference>
<evidence type="ECO:0000313" key="3">
    <source>
        <dbReference type="EMBL" id="TKA67029.1"/>
    </source>
</evidence>
<dbReference type="InterPro" id="IPR050223">
    <property type="entry name" value="D-isomer_2-hydroxyacid_DH"/>
</dbReference>
<accession>A0A4V5NEF5</accession>
<dbReference type="GO" id="GO:0005829">
    <property type="term" value="C:cytosol"/>
    <property type="evidence" value="ECO:0007669"/>
    <property type="project" value="TreeGrafter"/>
</dbReference>
<dbReference type="InterPro" id="IPR029753">
    <property type="entry name" value="D-isomer_DH_CS"/>
</dbReference>
<dbReference type="PANTHER" id="PTHR10996:SF281">
    <property type="entry name" value="D-ISOMER SPECIFIC 2-HYDROXYACID DEHYDROGENASE NAD-BINDING DOMAIN-CONTAINING PROTEIN-RELATED"/>
    <property type="match status" value="1"/>
</dbReference>
<dbReference type="EMBL" id="NAJN01000955">
    <property type="protein sequence ID" value="TKA67029.1"/>
    <property type="molecule type" value="Genomic_DNA"/>
</dbReference>
<dbReference type="STRING" id="331657.A0A4V5NEF5"/>
<dbReference type="FunFam" id="3.40.50.720:FF:000526">
    <property type="entry name" value="D-mandelate dehydrogenase, putative"/>
    <property type="match status" value="1"/>
</dbReference>
<dbReference type="GO" id="GO:0030267">
    <property type="term" value="F:glyoxylate reductase (NADPH) activity"/>
    <property type="evidence" value="ECO:0007669"/>
    <property type="project" value="TreeGrafter"/>
</dbReference>
<name>A0A4V5NEF5_9PEZI</name>
<dbReference type="PANTHER" id="PTHR10996">
    <property type="entry name" value="2-HYDROXYACID DEHYDROGENASE-RELATED"/>
    <property type="match status" value="1"/>
</dbReference>
<dbReference type="SUPFAM" id="SSF52283">
    <property type="entry name" value="Formate/glycerate dehydrogenase catalytic domain-like"/>
    <property type="match status" value="1"/>
</dbReference>
<dbReference type="InterPro" id="IPR036291">
    <property type="entry name" value="NAD(P)-bd_dom_sf"/>
</dbReference>
<proteinExistence type="predicted"/>
<organism evidence="3 4">
    <name type="scientific">Cryomyces minteri</name>
    <dbReference type="NCBI Taxonomy" id="331657"/>
    <lineage>
        <taxon>Eukaryota</taxon>
        <taxon>Fungi</taxon>
        <taxon>Dikarya</taxon>
        <taxon>Ascomycota</taxon>
        <taxon>Pezizomycotina</taxon>
        <taxon>Dothideomycetes</taxon>
        <taxon>Dothideomycetes incertae sedis</taxon>
        <taxon>Cryomyces</taxon>
    </lineage>
</organism>
<gene>
    <name evidence="3" type="ORF">B0A49_07165</name>
</gene>
<evidence type="ECO:0000256" key="1">
    <source>
        <dbReference type="ARBA" id="ARBA00023002"/>
    </source>
</evidence>
<dbReference type="InterPro" id="IPR006140">
    <property type="entry name" value="D-isomer_DH_NAD-bd"/>
</dbReference>
<sequence>MSKPIVLHLGDDIKWNHELYATLQSKFTIVRSHSISRSEFIAALKSRRFGDFVAMYRPFWNTGGEMGNWDDELISLLPKSCKIYASAGAGFDWVDTRRLAQSGTAFSLTIINEAPYPFPTDTPATPGIVYCNAAAACTESVADAAIWLILSTFRAFSWSSTAARSLSVPRFQDANRNIAAVTHNPNGYALGIVGLGKIGYRIAQKASVAFGMKILYNDIRRMPTDIEESISATFHEKLDDLLAAADCTLVATPFGGDKVLQASNIARMKKGSRLVNIARGKLIDEDALVAALESGQLVSAGLDVHYDEPRVNAKLAAMPNVELLAHTAGASVESHIGFERLGMENILGFFETGKAVTPVNAQWIKESKL</sequence>
<dbReference type="CDD" id="cd12168">
    <property type="entry name" value="Mand_dh_like"/>
    <property type="match status" value="1"/>
</dbReference>
<reference evidence="3 4" key="1">
    <citation type="submission" date="2017-03" db="EMBL/GenBank/DDBJ databases">
        <title>Genomes of endolithic fungi from Antarctica.</title>
        <authorList>
            <person name="Coleine C."/>
            <person name="Masonjones S."/>
            <person name="Stajich J.E."/>
        </authorList>
    </citation>
    <scope>NUCLEOTIDE SEQUENCE [LARGE SCALE GENOMIC DNA]</scope>
    <source>
        <strain evidence="3 4">CCFEE 5187</strain>
    </source>
</reference>
<evidence type="ECO:0000313" key="4">
    <source>
        <dbReference type="Proteomes" id="UP000308768"/>
    </source>
</evidence>